<name>A0ABW4Z8X5_9BACT</name>
<keyword evidence="2" id="KW-0964">Secreted</keyword>
<evidence type="ECO:0000313" key="4">
    <source>
        <dbReference type="Proteomes" id="UP001597389"/>
    </source>
</evidence>
<dbReference type="InterPro" id="IPR017996">
    <property type="entry name" value="MRJP/yellow-related"/>
</dbReference>
<organism evidence="3 4">
    <name type="scientific">Rubritalea tangerina</name>
    <dbReference type="NCBI Taxonomy" id="430798"/>
    <lineage>
        <taxon>Bacteria</taxon>
        <taxon>Pseudomonadati</taxon>
        <taxon>Verrucomicrobiota</taxon>
        <taxon>Verrucomicrobiia</taxon>
        <taxon>Verrucomicrobiales</taxon>
        <taxon>Rubritaleaceae</taxon>
        <taxon>Rubritalea</taxon>
    </lineage>
</organism>
<comment type="subcellular location">
    <subcellularLocation>
        <location evidence="1">Secreted</location>
    </subcellularLocation>
</comment>
<evidence type="ECO:0000313" key="3">
    <source>
        <dbReference type="EMBL" id="MFD2157996.1"/>
    </source>
</evidence>
<evidence type="ECO:0000256" key="2">
    <source>
        <dbReference type="ARBA" id="ARBA00022525"/>
    </source>
</evidence>
<dbReference type="PANTHER" id="PTHR10009:SF18">
    <property type="entry name" value="PROTEIN YELLOW-LIKE PROTEIN"/>
    <property type="match status" value="1"/>
</dbReference>
<accession>A0ABW4Z8X5</accession>
<dbReference type="Gene3D" id="2.120.10.30">
    <property type="entry name" value="TolB, C-terminal domain"/>
    <property type="match status" value="1"/>
</dbReference>
<dbReference type="Pfam" id="PF03022">
    <property type="entry name" value="MRJP"/>
    <property type="match status" value="1"/>
</dbReference>
<comment type="caution">
    <text evidence="3">The sequence shown here is derived from an EMBL/GenBank/DDBJ whole genome shotgun (WGS) entry which is preliminary data.</text>
</comment>
<keyword evidence="4" id="KW-1185">Reference proteome</keyword>
<protein>
    <submittedName>
        <fullName evidence="3">SMP-30/gluconolactonase/LRE family protein</fullName>
    </submittedName>
</protein>
<dbReference type="SUPFAM" id="SSF63829">
    <property type="entry name" value="Calcium-dependent phosphotriesterase"/>
    <property type="match status" value="1"/>
</dbReference>
<gene>
    <name evidence="3" type="ORF">ACFSW8_03685</name>
</gene>
<dbReference type="EMBL" id="JBHUJB010000015">
    <property type="protein sequence ID" value="MFD2157996.1"/>
    <property type="molecule type" value="Genomic_DNA"/>
</dbReference>
<sequence length="345" mass="38874">MQKKFTNTFAVCAYLCTIIMIPADELTCIASSEKQWTGVAVSKEGRVFTNFPKWSDKETISVAEIIDGKTHPYPSQDWNNRSNHQSFNAVQSVYIDDKDHLWVLDTHNPQFKGVQNQGPTLHLFDLSLNQRIRSYPFSQDTYQPDSYFNDVRVDTQHGFAYLTDSGNGALIVLNLKDGKARRILEDHPSVTSETNLLVCDGHVWKNAVDADGIALTPDRKHLYFIALTSHTLYRLSTEDIRNASISNEELAKKVEKVAIIPATDGMLFDKKGNLWLGALESNGVNVLTHTGQLVNYLKNPKISWADSFAEGPNGKIYFTTSQIHLPEPLRSTYQIYTFSPQVPSE</sequence>
<reference evidence="4" key="1">
    <citation type="journal article" date="2019" name="Int. J. Syst. Evol. Microbiol.">
        <title>The Global Catalogue of Microorganisms (GCM) 10K type strain sequencing project: providing services to taxonomists for standard genome sequencing and annotation.</title>
        <authorList>
            <consortium name="The Broad Institute Genomics Platform"/>
            <consortium name="The Broad Institute Genome Sequencing Center for Infectious Disease"/>
            <person name="Wu L."/>
            <person name="Ma J."/>
        </authorList>
    </citation>
    <scope>NUCLEOTIDE SEQUENCE [LARGE SCALE GENOMIC DNA]</scope>
    <source>
        <strain evidence="4">CCUG 57942</strain>
    </source>
</reference>
<dbReference type="RefSeq" id="WP_377177460.1">
    <property type="nucleotide sequence ID" value="NZ_JBHUJB010000015.1"/>
</dbReference>
<dbReference type="PANTHER" id="PTHR10009">
    <property type="entry name" value="PROTEIN YELLOW-RELATED"/>
    <property type="match status" value="1"/>
</dbReference>
<evidence type="ECO:0000256" key="1">
    <source>
        <dbReference type="ARBA" id="ARBA00004613"/>
    </source>
</evidence>
<dbReference type="InterPro" id="IPR011042">
    <property type="entry name" value="6-blade_b-propeller_TolB-like"/>
</dbReference>
<proteinExistence type="predicted"/>
<dbReference type="Proteomes" id="UP001597389">
    <property type="component" value="Unassembled WGS sequence"/>
</dbReference>